<dbReference type="PANTHER" id="PTHR33711:SF7">
    <property type="entry name" value="INTRADIOL RING-CLEAVAGE DIOXYGENASES DOMAIN-CONTAINING PROTEIN-RELATED"/>
    <property type="match status" value="1"/>
</dbReference>
<dbReference type="Pfam" id="PF00775">
    <property type="entry name" value="Dioxygenase_C"/>
    <property type="match status" value="1"/>
</dbReference>
<dbReference type="GO" id="GO:0008199">
    <property type="term" value="F:ferric iron binding"/>
    <property type="evidence" value="ECO:0007669"/>
    <property type="project" value="InterPro"/>
</dbReference>
<keyword evidence="10" id="KW-1185">Reference proteome</keyword>
<dbReference type="Proteomes" id="UP000039046">
    <property type="component" value="Unassembled WGS sequence"/>
</dbReference>
<proteinExistence type="inferred from homology"/>
<protein>
    <submittedName>
        <fullName evidence="9">Putative Intradiol ring-cleavage dioxygenase, core</fullName>
    </submittedName>
</protein>
<evidence type="ECO:0000256" key="6">
    <source>
        <dbReference type="ARBA" id="ARBA00023004"/>
    </source>
</evidence>
<sequence>MLLPLSSAKHKLPNINMSNQQESAPLGQDFTNTVIDSMGPNTDPRLRTVMTSLIQHLHDFAREVDLTVDEWMMGVNVINAAGKMTTDRRNEGVLLCDILGIESLCDDITYRAAAKAGVPATSSAILGPFWREPLKRENGTTISFNTPADGQIAYMHGRVVDSETGKPLQNATVDVWQASTNGLYEQQDPDQVDHNLRGLFTTDAEGKYGFYCLLPTPYPVPCDGPAGKLLKLFDRHNFRPAHIHLIVKADGHNPLTTQIFDANSDYLKDDAVFAVKDGLAVHFVPRKDDPQAEWELEYNVKLATLA</sequence>
<dbReference type="OrthoDB" id="5238185at2759"/>
<evidence type="ECO:0000256" key="3">
    <source>
        <dbReference type="ARBA" id="ARBA00022723"/>
    </source>
</evidence>
<dbReference type="GO" id="GO:0009712">
    <property type="term" value="P:catechol-containing compound metabolic process"/>
    <property type="evidence" value="ECO:0007669"/>
    <property type="project" value="InterPro"/>
</dbReference>
<dbReference type="AlphaFoldDB" id="A0A0A1TEG9"/>
<dbReference type="STRING" id="1531966.A0A0A1TEG9"/>
<dbReference type="Gene3D" id="2.60.130.10">
    <property type="entry name" value="Aromatic compound dioxygenase"/>
    <property type="match status" value="1"/>
</dbReference>
<comment type="similarity">
    <text evidence="2">Belongs to the intradiol ring-cleavage dioxygenase family.</text>
</comment>
<organism evidence="9 10">
    <name type="scientific">[Torrubiella] hemipterigena</name>
    <dbReference type="NCBI Taxonomy" id="1531966"/>
    <lineage>
        <taxon>Eukaryota</taxon>
        <taxon>Fungi</taxon>
        <taxon>Dikarya</taxon>
        <taxon>Ascomycota</taxon>
        <taxon>Pezizomycotina</taxon>
        <taxon>Sordariomycetes</taxon>
        <taxon>Hypocreomycetidae</taxon>
        <taxon>Hypocreales</taxon>
        <taxon>Clavicipitaceae</taxon>
        <taxon>Clavicipitaceae incertae sedis</taxon>
        <taxon>'Torrubiella' clade</taxon>
    </lineage>
</organism>
<keyword evidence="5" id="KW-0560">Oxidoreductase</keyword>
<evidence type="ECO:0000259" key="7">
    <source>
        <dbReference type="Pfam" id="PF00775"/>
    </source>
</evidence>
<dbReference type="InterPro" id="IPR007535">
    <property type="entry name" value="Catechol_dOase_N"/>
</dbReference>
<evidence type="ECO:0000256" key="1">
    <source>
        <dbReference type="ARBA" id="ARBA00001965"/>
    </source>
</evidence>
<keyword evidence="3" id="KW-0479">Metal-binding</keyword>
<dbReference type="HOGENOM" id="CLU_046727_1_1_1"/>
<dbReference type="Pfam" id="PF04444">
    <property type="entry name" value="Dioxygenase_N"/>
    <property type="match status" value="1"/>
</dbReference>
<evidence type="ECO:0000259" key="8">
    <source>
        <dbReference type="Pfam" id="PF04444"/>
    </source>
</evidence>
<feature type="domain" description="Catechol dioxygenase N-terminal" evidence="8">
    <location>
        <begin position="43"/>
        <end position="117"/>
    </location>
</feature>
<keyword evidence="4 9" id="KW-0223">Dioxygenase</keyword>
<dbReference type="InterPro" id="IPR000627">
    <property type="entry name" value="Intradiol_dOase_C"/>
</dbReference>
<evidence type="ECO:0000256" key="4">
    <source>
        <dbReference type="ARBA" id="ARBA00022964"/>
    </source>
</evidence>
<keyword evidence="6" id="KW-0408">Iron</keyword>
<evidence type="ECO:0000313" key="10">
    <source>
        <dbReference type="Proteomes" id="UP000039046"/>
    </source>
</evidence>
<dbReference type="PANTHER" id="PTHR33711">
    <property type="entry name" value="DIOXYGENASE, PUTATIVE (AFU_ORTHOLOGUE AFUA_2G02910)-RELATED"/>
    <property type="match status" value="1"/>
</dbReference>
<reference evidence="9 10" key="1">
    <citation type="journal article" date="2015" name="Genome Announc.">
        <title>Draft Genome Sequence and Gene Annotation of the Entomopathogenic Fungus Verticillium hemipterigenum.</title>
        <authorList>
            <person name="Horn F."/>
            <person name="Habel A."/>
            <person name="Scharf D.H."/>
            <person name="Dworschak J."/>
            <person name="Brakhage A.A."/>
            <person name="Guthke R."/>
            <person name="Hertweck C."/>
            <person name="Linde J."/>
        </authorList>
    </citation>
    <scope>NUCLEOTIDE SEQUENCE [LARGE SCALE GENOMIC DNA]</scope>
</reference>
<dbReference type="GO" id="GO:0018576">
    <property type="term" value="F:catechol 1,2-dioxygenase activity"/>
    <property type="evidence" value="ECO:0007669"/>
    <property type="project" value="InterPro"/>
</dbReference>
<evidence type="ECO:0000256" key="5">
    <source>
        <dbReference type="ARBA" id="ARBA00023002"/>
    </source>
</evidence>
<dbReference type="SUPFAM" id="SSF49482">
    <property type="entry name" value="Aromatic compound dioxygenase"/>
    <property type="match status" value="1"/>
</dbReference>
<dbReference type="CDD" id="cd03461">
    <property type="entry name" value="1_2-HQD"/>
    <property type="match status" value="1"/>
</dbReference>
<evidence type="ECO:0000313" key="9">
    <source>
        <dbReference type="EMBL" id="CEJ88187.1"/>
    </source>
</evidence>
<dbReference type="EMBL" id="CDHN01000002">
    <property type="protein sequence ID" value="CEJ88187.1"/>
    <property type="molecule type" value="Genomic_DNA"/>
</dbReference>
<feature type="domain" description="Intradiol ring-cleavage dioxygenases" evidence="7">
    <location>
        <begin position="127"/>
        <end position="302"/>
    </location>
</feature>
<name>A0A0A1TEG9_9HYPO</name>
<gene>
    <name evidence="9" type="ORF">VHEMI04637</name>
</gene>
<accession>A0A0A1TEG9</accession>
<dbReference type="InterPro" id="IPR050770">
    <property type="entry name" value="Intradiol_RC_Dioxygenase"/>
</dbReference>
<evidence type="ECO:0000256" key="2">
    <source>
        <dbReference type="ARBA" id="ARBA00007825"/>
    </source>
</evidence>
<comment type="cofactor">
    <cofactor evidence="1">
        <name>Fe(3+)</name>
        <dbReference type="ChEBI" id="CHEBI:29034"/>
    </cofactor>
</comment>
<dbReference type="InterPro" id="IPR015889">
    <property type="entry name" value="Intradiol_dOase_core"/>
</dbReference>
<dbReference type="InterPro" id="IPR039390">
    <property type="entry name" value="1_2-HQD/HQD"/>
</dbReference>